<reference evidence="1" key="1">
    <citation type="submission" date="2021-01" db="EMBL/GenBank/DDBJ databases">
        <authorList>
            <person name="Corre E."/>
            <person name="Pelletier E."/>
            <person name="Niang G."/>
            <person name="Scheremetjew M."/>
            <person name="Finn R."/>
            <person name="Kale V."/>
            <person name="Holt S."/>
            <person name="Cochrane G."/>
            <person name="Meng A."/>
            <person name="Brown T."/>
            <person name="Cohen L."/>
        </authorList>
    </citation>
    <scope>NUCLEOTIDE SEQUENCE</scope>
    <source>
        <strain evidence="1">CCMP622</strain>
    </source>
</reference>
<name>A0A7S2X7H2_9EUKA</name>
<organism evidence="1">
    <name type="scientific">Lotharella oceanica</name>
    <dbReference type="NCBI Taxonomy" id="641309"/>
    <lineage>
        <taxon>Eukaryota</taxon>
        <taxon>Sar</taxon>
        <taxon>Rhizaria</taxon>
        <taxon>Cercozoa</taxon>
        <taxon>Chlorarachniophyceae</taxon>
        <taxon>Lotharella</taxon>
    </lineage>
</organism>
<proteinExistence type="predicted"/>
<dbReference type="Pfam" id="PF00702">
    <property type="entry name" value="Hydrolase"/>
    <property type="match status" value="1"/>
</dbReference>
<gene>
    <name evidence="1" type="ORF">LSP00402_LOCUS3576</name>
</gene>
<dbReference type="InterPro" id="IPR036412">
    <property type="entry name" value="HAD-like_sf"/>
</dbReference>
<evidence type="ECO:0000313" key="1">
    <source>
        <dbReference type="EMBL" id="CAD9751164.1"/>
    </source>
</evidence>
<evidence type="ECO:0008006" key="2">
    <source>
        <dbReference type="Google" id="ProtNLM"/>
    </source>
</evidence>
<dbReference type="InterPro" id="IPR023214">
    <property type="entry name" value="HAD_sf"/>
</dbReference>
<protein>
    <recommendedName>
        <fullName evidence="2">Phosphonoacetaldehyde hydrolase</fullName>
    </recommendedName>
</protein>
<dbReference type="PANTHER" id="PTHR43434">
    <property type="entry name" value="PHOSPHOGLYCOLATE PHOSPHATASE"/>
    <property type="match status" value="1"/>
</dbReference>
<dbReference type="GO" id="GO:0008967">
    <property type="term" value="F:phosphoglycolate phosphatase activity"/>
    <property type="evidence" value="ECO:0007669"/>
    <property type="project" value="TreeGrafter"/>
</dbReference>
<dbReference type="PANTHER" id="PTHR43434:SF19">
    <property type="entry name" value="PHOSPHONOACETALDEHYDE HYDROLASE"/>
    <property type="match status" value="1"/>
</dbReference>
<dbReference type="EMBL" id="HBHP01005745">
    <property type="protein sequence ID" value="CAD9751164.1"/>
    <property type="molecule type" value="Transcribed_RNA"/>
</dbReference>
<dbReference type="SUPFAM" id="SSF56784">
    <property type="entry name" value="HAD-like"/>
    <property type="match status" value="1"/>
</dbReference>
<sequence length="181" mass="19725">MHPWHGAKKEAVIEHFAQRSGTPPGDVEVRVTQVGDAFTTMIQEVYFDKDAKISLIDPSLFTFFDTLRSNGVKVALNTGYPPEIQQSLIEHLGFGPHIDGYISAYQVTHGRPYPYMVHQLMERLEIDDVRTVAKAGDSVRDMEEGKNAGCGLVIGVLSGADSSEALHAAGADVVIDCVVNI</sequence>
<dbReference type="GO" id="GO:0006281">
    <property type="term" value="P:DNA repair"/>
    <property type="evidence" value="ECO:0007669"/>
    <property type="project" value="TreeGrafter"/>
</dbReference>
<dbReference type="InterPro" id="IPR050155">
    <property type="entry name" value="HAD-like_hydrolase_sf"/>
</dbReference>
<accession>A0A7S2X7H2</accession>
<dbReference type="GO" id="GO:0005829">
    <property type="term" value="C:cytosol"/>
    <property type="evidence" value="ECO:0007669"/>
    <property type="project" value="TreeGrafter"/>
</dbReference>
<dbReference type="AlphaFoldDB" id="A0A7S2X7H2"/>
<dbReference type="Gene3D" id="3.40.50.1000">
    <property type="entry name" value="HAD superfamily/HAD-like"/>
    <property type="match status" value="1"/>
</dbReference>